<keyword evidence="4" id="KW-1185">Reference proteome</keyword>
<evidence type="ECO:0000313" key="4">
    <source>
        <dbReference type="Proteomes" id="UP001596139"/>
    </source>
</evidence>
<dbReference type="InterPro" id="IPR049450">
    <property type="entry name" value="ACOT8-like_C"/>
</dbReference>
<dbReference type="RefSeq" id="WP_031061757.1">
    <property type="nucleotide sequence ID" value="NZ_JBHSPX010000008.1"/>
</dbReference>
<dbReference type="Pfam" id="PF20789">
    <property type="entry name" value="4HBT_3C"/>
    <property type="match status" value="1"/>
</dbReference>
<gene>
    <name evidence="3" type="ORF">ACFP4F_28550</name>
</gene>
<dbReference type="EMBL" id="JBHSPX010000008">
    <property type="protein sequence ID" value="MFC6066472.1"/>
    <property type="molecule type" value="Genomic_DNA"/>
</dbReference>
<proteinExistence type="predicted"/>
<sequence length="266" mass="28812">MAQTEDGTAYFSPDPDHHDTLVPAPHARGWWVPGTVHSRLLGGLAARALEREHAAEGLHFARLTVDMFRAAPHAPVRVETTRVREGRRIRVADAVVHADGTPVVQVRAVLLRTSTPPPGRIPSAGPWDAPPPDELHSPYGEKTGFWRFDEELRPVREWQGEGRRRIWIRERHPLVAGEALSPLVRIALAGDTASPLAHASDEGLGYINADYTLCLSRLPLSDEVGMEAGAHTAEDGIAVGHCTLYDTAGPLGYCATTALANPAPAR</sequence>
<evidence type="ECO:0000259" key="1">
    <source>
        <dbReference type="Pfam" id="PF13622"/>
    </source>
</evidence>
<dbReference type="Proteomes" id="UP001596139">
    <property type="component" value="Unassembled WGS sequence"/>
</dbReference>
<organism evidence="3 4">
    <name type="scientific">Streptomyces ochraceiscleroticus</name>
    <dbReference type="NCBI Taxonomy" id="47761"/>
    <lineage>
        <taxon>Bacteria</taxon>
        <taxon>Bacillati</taxon>
        <taxon>Actinomycetota</taxon>
        <taxon>Actinomycetes</taxon>
        <taxon>Kitasatosporales</taxon>
        <taxon>Streptomycetaceae</taxon>
        <taxon>Streptomyces</taxon>
    </lineage>
</organism>
<evidence type="ECO:0000313" key="3">
    <source>
        <dbReference type="EMBL" id="MFC6066472.1"/>
    </source>
</evidence>
<comment type="caution">
    <text evidence="3">The sequence shown here is derived from an EMBL/GenBank/DDBJ whole genome shotgun (WGS) entry which is preliminary data.</text>
</comment>
<dbReference type="SUPFAM" id="SSF54637">
    <property type="entry name" value="Thioesterase/thiol ester dehydrase-isomerase"/>
    <property type="match status" value="2"/>
</dbReference>
<evidence type="ECO:0000259" key="2">
    <source>
        <dbReference type="Pfam" id="PF20789"/>
    </source>
</evidence>
<feature type="domain" description="Acyl-CoA thioesterase-like C-terminal" evidence="2">
    <location>
        <begin position="137"/>
        <end position="257"/>
    </location>
</feature>
<dbReference type="InterPro" id="IPR029069">
    <property type="entry name" value="HotDog_dom_sf"/>
</dbReference>
<feature type="domain" description="Acyl-CoA thioesterase-like N-terminal HotDog" evidence="1">
    <location>
        <begin position="28"/>
        <end position="109"/>
    </location>
</feature>
<accession>A0ABW1MTP7</accession>
<dbReference type="InterPro" id="IPR042171">
    <property type="entry name" value="Acyl-CoA_hotdog"/>
</dbReference>
<dbReference type="Gene3D" id="2.40.160.210">
    <property type="entry name" value="Acyl-CoA thioesterase, double hotdog domain"/>
    <property type="match status" value="1"/>
</dbReference>
<name>A0ABW1MTP7_9ACTN</name>
<dbReference type="InterPro" id="IPR049449">
    <property type="entry name" value="TesB_ACOT8-like_N"/>
</dbReference>
<protein>
    <submittedName>
        <fullName evidence="3">Thioesterase family protein</fullName>
    </submittedName>
</protein>
<reference evidence="4" key="1">
    <citation type="journal article" date="2019" name="Int. J. Syst. Evol. Microbiol.">
        <title>The Global Catalogue of Microorganisms (GCM) 10K type strain sequencing project: providing services to taxonomists for standard genome sequencing and annotation.</title>
        <authorList>
            <consortium name="The Broad Institute Genomics Platform"/>
            <consortium name="The Broad Institute Genome Sequencing Center for Infectious Disease"/>
            <person name="Wu L."/>
            <person name="Ma J."/>
        </authorList>
    </citation>
    <scope>NUCLEOTIDE SEQUENCE [LARGE SCALE GENOMIC DNA]</scope>
    <source>
        <strain evidence="4">CGMCC 1.15180</strain>
    </source>
</reference>
<dbReference type="Pfam" id="PF13622">
    <property type="entry name" value="4HBT_3"/>
    <property type="match status" value="1"/>
</dbReference>